<evidence type="ECO:0000313" key="1">
    <source>
        <dbReference type="EMBL" id="REH91739.1"/>
    </source>
</evidence>
<accession>A0A3E0IM46</accession>
<protein>
    <submittedName>
        <fullName evidence="1">8-amino-7-oxononanoate synthase</fullName>
    </submittedName>
</protein>
<reference evidence="1 2" key="1">
    <citation type="journal article" date="2018" name="Vet. Microbiol.">
        <title>Characterisation of Staphylococcus felis isolated from cats using whole genome sequencing.</title>
        <authorList>
            <person name="Worthing K."/>
            <person name="Pang S."/>
            <person name="Trott D.J."/>
            <person name="Abraham S."/>
            <person name="Coombs G.W."/>
            <person name="Jordan D."/>
            <person name="McIntyre L."/>
            <person name="Davies M.R."/>
            <person name="Norris J."/>
        </authorList>
    </citation>
    <scope>NUCLEOTIDE SEQUENCE [LARGE SCALE GENOMIC DNA]</scope>
    <source>
        <strain evidence="1 2">F9</strain>
    </source>
</reference>
<dbReference type="EMBL" id="QKXQ01000523">
    <property type="protein sequence ID" value="REH91739.1"/>
    <property type="molecule type" value="Genomic_DNA"/>
</dbReference>
<dbReference type="Proteomes" id="UP000256562">
    <property type="component" value="Unassembled WGS sequence"/>
</dbReference>
<dbReference type="InterPro" id="IPR015422">
    <property type="entry name" value="PyrdxlP-dep_Trfase_small"/>
</dbReference>
<dbReference type="SUPFAM" id="SSF53383">
    <property type="entry name" value="PLP-dependent transferases"/>
    <property type="match status" value="1"/>
</dbReference>
<dbReference type="InterPro" id="IPR015424">
    <property type="entry name" value="PyrdxlP-dep_Trfase"/>
</dbReference>
<organism evidence="1 2">
    <name type="scientific">Staphylococcus felis</name>
    <dbReference type="NCBI Taxonomy" id="46127"/>
    <lineage>
        <taxon>Bacteria</taxon>
        <taxon>Bacillati</taxon>
        <taxon>Bacillota</taxon>
        <taxon>Bacilli</taxon>
        <taxon>Bacillales</taxon>
        <taxon>Staphylococcaceae</taxon>
        <taxon>Staphylococcus</taxon>
    </lineage>
</organism>
<dbReference type="Gene3D" id="3.90.1150.10">
    <property type="entry name" value="Aspartate Aminotransferase, domain 1"/>
    <property type="match status" value="1"/>
</dbReference>
<evidence type="ECO:0000313" key="2">
    <source>
        <dbReference type="Proteomes" id="UP000256562"/>
    </source>
</evidence>
<feature type="non-terminal residue" evidence="1">
    <location>
        <position position="1"/>
    </location>
</feature>
<gene>
    <name evidence="1" type="ORF">DOS83_11095</name>
</gene>
<comment type="caution">
    <text evidence="1">The sequence shown here is derived from an EMBL/GenBank/DDBJ whole genome shotgun (WGS) entry which is preliminary data.</text>
</comment>
<dbReference type="AlphaFoldDB" id="A0A3E0IM46"/>
<proteinExistence type="predicted"/>
<name>A0A3E0IM46_9STAP</name>
<sequence>AERIYRRLYNQKLFVSYLRYPTVQNPTLRISLSYFHDKDDIDTLFKAMIDTMKEVKYV</sequence>